<keyword evidence="3" id="KW-1185">Reference proteome</keyword>
<comment type="caution">
    <text evidence="2">The sequence shown here is derived from an EMBL/GenBank/DDBJ whole genome shotgun (WGS) entry which is preliminary data.</text>
</comment>
<gene>
    <name evidence="2" type="ORF">GCM10008927_08150</name>
</gene>
<feature type="transmembrane region" description="Helical" evidence="1">
    <location>
        <begin position="7"/>
        <end position="28"/>
    </location>
</feature>
<evidence type="ECO:0000313" key="2">
    <source>
        <dbReference type="EMBL" id="GHA45547.1"/>
    </source>
</evidence>
<keyword evidence="1" id="KW-0472">Membrane</keyword>
<dbReference type="PANTHER" id="PTHR34703:SF1">
    <property type="entry name" value="ANTIPORTER SUBUNIT MNHG2-RELATED"/>
    <property type="match status" value="1"/>
</dbReference>
<accession>A0ABQ3CV83</accession>
<dbReference type="Proteomes" id="UP000634455">
    <property type="component" value="Unassembled WGS sequence"/>
</dbReference>
<dbReference type="RefSeq" id="WP_189639264.1">
    <property type="nucleotide sequence ID" value="NZ_BMZF01000001.1"/>
</dbReference>
<organism evidence="2 3">
    <name type="scientific">Paramylibacter ulvae</name>
    <dbReference type="NCBI Taxonomy" id="1651968"/>
    <lineage>
        <taxon>Bacteria</taxon>
        <taxon>Pseudomonadati</taxon>
        <taxon>Pseudomonadota</taxon>
        <taxon>Alphaproteobacteria</taxon>
        <taxon>Rhodobacterales</taxon>
        <taxon>Paracoccaceae</taxon>
        <taxon>Paramylibacter</taxon>
    </lineage>
</organism>
<protein>
    <submittedName>
        <fullName evidence="2">Sodium:proton antiporter</fullName>
    </submittedName>
</protein>
<reference evidence="3" key="1">
    <citation type="journal article" date="2019" name="Int. J. Syst. Evol. Microbiol.">
        <title>The Global Catalogue of Microorganisms (GCM) 10K type strain sequencing project: providing services to taxonomists for standard genome sequencing and annotation.</title>
        <authorList>
            <consortium name="The Broad Institute Genomics Platform"/>
            <consortium name="The Broad Institute Genome Sequencing Center for Infectious Disease"/>
            <person name="Wu L."/>
            <person name="Ma J."/>
        </authorList>
    </citation>
    <scope>NUCLEOTIDE SEQUENCE [LARGE SCALE GENOMIC DNA]</scope>
    <source>
        <strain evidence="3">KCTC 32465</strain>
    </source>
</reference>
<evidence type="ECO:0000256" key="1">
    <source>
        <dbReference type="SAM" id="Phobius"/>
    </source>
</evidence>
<name>A0ABQ3CV83_9RHOB</name>
<proteinExistence type="predicted"/>
<dbReference type="Pfam" id="PF03334">
    <property type="entry name" value="PhaG_MnhG_YufB"/>
    <property type="match status" value="1"/>
</dbReference>
<dbReference type="EMBL" id="BMZF01000001">
    <property type="protein sequence ID" value="GHA45547.1"/>
    <property type="molecule type" value="Genomic_DNA"/>
</dbReference>
<sequence length="109" mass="11404">MTTALEIISWILILSGSFFSIVGALGSLRFPDFWSRLHAASVTDSGGMILLLAGMCVQAGLGLITVKLILIGVFLFITGPTATHAVANAAFVSGLKPKTNPKNNKTDKG</sequence>
<dbReference type="NCBIfam" id="TIGR01300">
    <property type="entry name" value="CPA3_mnhG_phaG"/>
    <property type="match status" value="1"/>
</dbReference>
<dbReference type="InterPro" id="IPR005133">
    <property type="entry name" value="PhaG_MnhG_YufB"/>
</dbReference>
<keyword evidence="1" id="KW-0812">Transmembrane</keyword>
<dbReference type="PANTHER" id="PTHR34703">
    <property type="entry name" value="ANTIPORTER SUBUNIT MNHG2-RELATED"/>
    <property type="match status" value="1"/>
</dbReference>
<keyword evidence="1" id="KW-1133">Transmembrane helix</keyword>
<evidence type="ECO:0000313" key="3">
    <source>
        <dbReference type="Proteomes" id="UP000634455"/>
    </source>
</evidence>
<feature type="transmembrane region" description="Helical" evidence="1">
    <location>
        <begin position="48"/>
        <end position="77"/>
    </location>
</feature>